<evidence type="ECO:0000259" key="2">
    <source>
        <dbReference type="Pfam" id="PF13568"/>
    </source>
</evidence>
<feature type="chain" id="PRO_5024899330" description="Outer membrane protein beta-barrel domain-containing protein" evidence="1">
    <location>
        <begin position="21"/>
        <end position="230"/>
    </location>
</feature>
<dbReference type="Pfam" id="PF13568">
    <property type="entry name" value="OMP_b-brl_2"/>
    <property type="match status" value="1"/>
</dbReference>
<evidence type="ECO:0000256" key="1">
    <source>
        <dbReference type="SAM" id="SignalP"/>
    </source>
</evidence>
<dbReference type="AlphaFoldDB" id="A0A653AIY7"/>
<reference evidence="3" key="1">
    <citation type="submission" date="2018-07" db="EMBL/GenBank/DDBJ databases">
        <authorList>
            <consortium name="Genoscope - CEA"/>
            <person name="William W."/>
        </authorList>
    </citation>
    <scope>NUCLEOTIDE SEQUENCE</scope>
    <source>
        <strain evidence="3">IK1</strain>
    </source>
</reference>
<accession>A0A653AIY7</accession>
<keyword evidence="1" id="KW-0732">Signal</keyword>
<gene>
    <name evidence="3" type="ORF">TRIP_D440051</name>
</gene>
<evidence type="ECO:0000313" key="3">
    <source>
        <dbReference type="EMBL" id="VBB48033.1"/>
    </source>
</evidence>
<proteinExistence type="predicted"/>
<sequence>MKLKYFFFFSFCLLTTYISAQKVNKDTISLKQPLIYRAEIGYSQITRYGTQVSNTPYRVIRLGGNVEFPLKYNFGIETGLNYNYSFGDKTQYLGNKISDGSDDYSDYDALDTINYSYKNHSLNIPLHITYNLPIFWGLKLFGYAGPSFRIGLKEPVKVESAKNLYAQDEEYDAYTNKLNRFDIQLGVGGGIQWKSYRVKSGYDWGLLNVSKESNSSQHNRGWLISFEHEF</sequence>
<feature type="signal peptide" evidence="1">
    <location>
        <begin position="1"/>
        <end position="20"/>
    </location>
</feature>
<protein>
    <recommendedName>
        <fullName evidence="2">Outer membrane protein beta-barrel domain-containing protein</fullName>
    </recommendedName>
</protein>
<organism evidence="3">
    <name type="scientific">uncultured Paludibacter sp</name>
    <dbReference type="NCBI Taxonomy" id="497635"/>
    <lineage>
        <taxon>Bacteria</taxon>
        <taxon>Pseudomonadati</taxon>
        <taxon>Bacteroidota</taxon>
        <taxon>Bacteroidia</taxon>
        <taxon>Bacteroidales</taxon>
        <taxon>Paludibacteraceae</taxon>
        <taxon>Paludibacter</taxon>
        <taxon>environmental samples</taxon>
    </lineage>
</organism>
<dbReference type="EMBL" id="UPXZ01000039">
    <property type="protein sequence ID" value="VBB48033.1"/>
    <property type="molecule type" value="Genomic_DNA"/>
</dbReference>
<name>A0A653AIY7_9BACT</name>
<dbReference type="InterPro" id="IPR025665">
    <property type="entry name" value="Beta-barrel_OMP_2"/>
</dbReference>
<feature type="domain" description="Outer membrane protein beta-barrel" evidence="2">
    <location>
        <begin position="61"/>
        <end position="209"/>
    </location>
</feature>